<gene>
    <name evidence="1" type="ORF">Zm00014a_005677</name>
</gene>
<protein>
    <submittedName>
        <fullName evidence="1">Uncharacterized protein</fullName>
    </submittedName>
</protein>
<reference evidence="1" key="1">
    <citation type="journal article" date="2018" name="Nat. Genet.">
        <title>Extensive intraspecific gene order and gene structural variations between Mo17 and other maize genomes.</title>
        <authorList>
            <person name="Sun S."/>
            <person name="Zhou Y."/>
            <person name="Chen J."/>
            <person name="Shi J."/>
            <person name="Zhao H."/>
            <person name="Zhao H."/>
            <person name="Song W."/>
            <person name="Zhang M."/>
            <person name="Cui Y."/>
            <person name="Dong X."/>
            <person name="Liu H."/>
            <person name="Ma X."/>
            <person name="Jiao Y."/>
            <person name="Wang B."/>
            <person name="Wei X."/>
            <person name="Stein J.C."/>
            <person name="Glaubitz J.C."/>
            <person name="Lu F."/>
            <person name="Yu G."/>
            <person name="Liang C."/>
            <person name="Fengler K."/>
            <person name="Li B."/>
            <person name="Rafalski A."/>
            <person name="Schnable P.S."/>
            <person name="Ware D.H."/>
            <person name="Buckler E.S."/>
            <person name="Lai J."/>
        </authorList>
    </citation>
    <scope>NUCLEOTIDE SEQUENCE [LARGE SCALE GENOMIC DNA]</scope>
    <source>
        <tissue evidence="1">Seedling</tissue>
    </source>
</reference>
<evidence type="ECO:0000313" key="1">
    <source>
        <dbReference type="EMBL" id="PWZ45035.1"/>
    </source>
</evidence>
<proteinExistence type="predicted"/>
<dbReference type="EMBL" id="NCVQ01000002">
    <property type="protein sequence ID" value="PWZ45035.1"/>
    <property type="molecule type" value="Genomic_DNA"/>
</dbReference>
<accession>A0A3L6GD80</accession>
<comment type="caution">
    <text evidence="1">The sequence shown here is derived from an EMBL/GenBank/DDBJ whole genome shotgun (WGS) entry which is preliminary data.</text>
</comment>
<dbReference type="Proteomes" id="UP000251960">
    <property type="component" value="Chromosome 10"/>
</dbReference>
<organism evidence="1">
    <name type="scientific">Zea mays</name>
    <name type="common">Maize</name>
    <dbReference type="NCBI Taxonomy" id="4577"/>
    <lineage>
        <taxon>Eukaryota</taxon>
        <taxon>Viridiplantae</taxon>
        <taxon>Streptophyta</taxon>
        <taxon>Embryophyta</taxon>
        <taxon>Tracheophyta</taxon>
        <taxon>Spermatophyta</taxon>
        <taxon>Magnoliopsida</taxon>
        <taxon>Liliopsida</taxon>
        <taxon>Poales</taxon>
        <taxon>Poaceae</taxon>
        <taxon>PACMAD clade</taxon>
        <taxon>Panicoideae</taxon>
        <taxon>Andropogonodae</taxon>
        <taxon>Andropogoneae</taxon>
        <taxon>Tripsacinae</taxon>
        <taxon>Zea</taxon>
    </lineage>
</organism>
<dbReference type="AlphaFoldDB" id="A0A3L6GD80"/>
<feature type="non-terminal residue" evidence="1">
    <location>
        <position position="1"/>
    </location>
</feature>
<sequence>LVGSSLFRSGQFVRTSHLLGSRPISKTLSD</sequence>
<name>A0A3L6GD80_MAIZE</name>